<gene>
    <name evidence="3" type="ORF">GDO86_017662</name>
</gene>
<accession>A0A8T2INT4</accession>
<reference evidence="3" key="1">
    <citation type="thesis" date="2020" institute="ProQuest LLC" country="789 East Eisenhower Parkway, Ann Arbor, MI, USA">
        <title>Comparative Genomics and Chromosome Evolution.</title>
        <authorList>
            <person name="Mudd A.B."/>
        </authorList>
    </citation>
    <scope>NUCLEOTIDE SEQUENCE</scope>
    <source>
        <strain evidence="3">Female2</strain>
        <tissue evidence="3">Blood</tissue>
    </source>
</reference>
<feature type="chain" id="PRO_5035755543" evidence="2">
    <location>
        <begin position="22"/>
        <end position="469"/>
    </location>
</feature>
<proteinExistence type="predicted"/>
<dbReference type="Proteomes" id="UP000812440">
    <property type="component" value="Chromosome 9"/>
</dbReference>
<evidence type="ECO:0000256" key="2">
    <source>
        <dbReference type="SAM" id="SignalP"/>
    </source>
</evidence>
<evidence type="ECO:0000313" key="3">
    <source>
        <dbReference type="EMBL" id="KAG8433463.1"/>
    </source>
</evidence>
<keyword evidence="4" id="KW-1185">Reference proteome</keyword>
<keyword evidence="2" id="KW-0732">Signal</keyword>
<evidence type="ECO:0000313" key="4">
    <source>
        <dbReference type="Proteomes" id="UP000812440"/>
    </source>
</evidence>
<protein>
    <submittedName>
        <fullName evidence="3">Uncharacterized protein</fullName>
    </submittedName>
</protein>
<dbReference type="EMBL" id="JAACNH010000009">
    <property type="protein sequence ID" value="KAG8433463.1"/>
    <property type="molecule type" value="Genomic_DNA"/>
</dbReference>
<name>A0A8T2INT4_9PIPI</name>
<feature type="region of interest" description="Disordered" evidence="1">
    <location>
        <begin position="408"/>
        <end position="452"/>
    </location>
</feature>
<dbReference type="OrthoDB" id="9909667at2759"/>
<dbReference type="AlphaFoldDB" id="A0A8T2INT4"/>
<feature type="compositionally biased region" description="Polar residues" evidence="1">
    <location>
        <begin position="414"/>
        <end position="428"/>
    </location>
</feature>
<sequence length="469" mass="48233">MIGTTLRVSLLLCLVGHSLQGGTKPLQQGVSGPQAAKAGGRYNQFPPQGYQLGPSGYRNGYDAGIGVKAGKLGYGNGRYPSNIQQQGIGMKGPKPGYGTQPGVLPSAGAQPVYGNNGGLYMQQPGIGVRPPRPGYGGAAGVLPNVGVQPGYGNPSGLYPNNMQQQGIGVKSSKPGYGAQVGALPNVGAQLGFVNGAGRYPSNLQQPGYGQVNHPQLGAGYGPKQSKTGAFQQPYLGALGSKASKAGTMQQLYPNGYQLGAGNYPNNLQQQGAFQQPYPNGLGTKPSKAGYALGAGGYPTNIQQQGAFQQPYLNGAYPQLYPNGMKSPFAANRGPLGKSSKLGSLGKLPYKSQALSTDGLGLGYDSKSLKTDGGAIPYGVQNGFPDPAAAKYAGVSQYAYDSVRSPVTGLEEEISQNSQLEGTQSNRVGPTTPPTSPSSSSAQRQNGMKGPEAPAYRFYGTGYQGCAGDC</sequence>
<comment type="caution">
    <text evidence="3">The sequence shown here is derived from an EMBL/GenBank/DDBJ whole genome shotgun (WGS) entry which is preliminary data.</text>
</comment>
<evidence type="ECO:0000256" key="1">
    <source>
        <dbReference type="SAM" id="MobiDB-lite"/>
    </source>
</evidence>
<feature type="signal peptide" evidence="2">
    <location>
        <begin position="1"/>
        <end position="21"/>
    </location>
</feature>
<organism evidence="3 4">
    <name type="scientific">Hymenochirus boettgeri</name>
    <name type="common">Congo dwarf clawed frog</name>
    <dbReference type="NCBI Taxonomy" id="247094"/>
    <lineage>
        <taxon>Eukaryota</taxon>
        <taxon>Metazoa</taxon>
        <taxon>Chordata</taxon>
        <taxon>Craniata</taxon>
        <taxon>Vertebrata</taxon>
        <taxon>Euteleostomi</taxon>
        <taxon>Amphibia</taxon>
        <taxon>Batrachia</taxon>
        <taxon>Anura</taxon>
        <taxon>Pipoidea</taxon>
        <taxon>Pipidae</taxon>
        <taxon>Pipinae</taxon>
        <taxon>Hymenochirus</taxon>
    </lineage>
</organism>